<feature type="coiled-coil region" evidence="9">
    <location>
        <begin position="361"/>
        <end position="395"/>
    </location>
</feature>
<dbReference type="EMBL" id="JACHNA010000001">
    <property type="protein sequence ID" value="MBB4735475.1"/>
    <property type="molecule type" value="Genomic_DNA"/>
</dbReference>
<evidence type="ECO:0000256" key="1">
    <source>
        <dbReference type="ARBA" id="ARBA00009441"/>
    </source>
</evidence>
<dbReference type="Pfam" id="PF13476">
    <property type="entry name" value="AAA_23"/>
    <property type="match status" value="1"/>
</dbReference>
<evidence type="ECO:0000256" key="2">
    <source>
        <dbReference type="ARBA" id="ARBA00021315"/>
    </source>
</evidence>
<dbReference type="CDD" id="cd03241">
    <property type="entry name" value="ABC_RecN"/>
    <property type="match status" value="1"/>
</dbReference>
<dbReference type="GO" id="GO:0043590">
    <property type="term" value="C:bacterial nucleoid"/>
    <property type="evidence" value="ECO:0007669"/>
    <property type="project" value="TreeGrafter"/>
</dbReference>
<dbReference type="GO" id="GO:0009432">
    <property type="term" value="P:SOS response"/>
    <property type="evidence" value="ECO:0007669"/>
    <property type="project" value="TreeGrafter"/>
</dbReference>
<evidence type="ECO:0000256" key="5">
    <source>
        <dbReference type="ARBA" id="ARBA00022840"/>
    </source>
</evidence>
<keyword evidence="6 8" id="KW-0234">DNA repair</keyword>
<keyword evidence="13" id="KW-1185">Reference proteome</keyword>
<name>A0A7W7GNQ6_9MICC</name>
<evidence type="ECO:0000259" key="11">
    <source>
        <dbReference type="Pfam" id="PF13476"/>
    </source>
</evidence>
<reference evidence="12 13" key="1">
    <citation type="submission" date="2020-08" db="EMBL/GenBank/DDBJ databases">
        <title>Sequencing the genomes of 1000 actinobacteria strains.</title>
        <authorList>
            <person name="Klenk H.-P."/>
        </authorList>
    </citation>
    <scope>NUCLEOTIDE SEQUENCE [LARGE SCALE GENOMIC DNA]</scope>
    <source>
        <strain evidence="12 13">DSM 23974</strain>
    </source>
</reference>
<dbReference type="RefSeq" id="WP_184241262.1">
    <property type="nucleotide sequence ID" value="NZ_JACHNA010000001.1"/>
</dbReference>
<keyword evidence="3" id="KW-0547">Nucleotide-binding</keyword>
<evidence type="ECO:0000256" key="8">
    <source>
        <dbReference type="PIRNR" id="PIRNR003128"/>
    </source>
</evidence>
<feature type="region of interest" description="Disordered" evidence="10">
    <location>
        <begin position="576"/>
        <end position="602"/>
    </location>
</feature>
<protein>
    <recommendedName>
        <fullName evidence="2 8">DNA repair protein RecN</fullName>
    </recommendedName>
    <alternativeName>
        <fullName evidence="7 8">Recombination protein N</fullName>
    </alternativeName>
</protein>
<dbReference type="PANTHER" id="PTHR11059:SF0">
    <property type="entry name" value="DNA REPAIR PROTEIN RECN"/>
    <property type="match status" value="1"/>
</dbReference>
<proteinExistence type="inferred from homology"/>
<sequence length="602" mass="63614">MIEYLSISDLGVIGGATVELDRGLTVVTGETGAGKTMVVTALGLLLGQRADSGAVRRGASRAIVDAGVRVGRRGRACAIAQEAGAVIDEADGPQSAEAAEAELVLTRTVTATPEGGTRSRATAGGRAIPVGVLSEIGACLVAVHGQTDQLRLRSAEAQRRALDAFGGAELADRLATYRDVHRRFSAARAEHQELTEHLQERAREADALQRSLEEIDEAEPVEGEDEALRERIRRLEDVEQLRAAAGGAHGRLAGADAEAADDALGAVALVEAARQDLLAAPGQDSEFEAAAGRLAEAAVVLGDIAGDLARLVGDLEADAEGDLDAAQSRLAELTRLQRLYGPELSDVLAWAERQRPRLEELQGDTGRVDELTAELADLRRELAEHAAALSELRSEAARRLEDAVTEELHALFMPDASFHVQVRSADADRGSGESDADERFGQHGVDEVALLLRPHAGVEPRELGRGASGGELSRVMLALEVVLAATDPVPTFVFDEVDAGVGGEAAVRIGARLARLAEHVQVVCVTHLPQVAAFADRHVRVEKNSDPDAGVTTSDVRALDDDERVEELARMLAGHADSAAAREHAAELIETSRRPTTAGEAR</sequence>
<comment type="caution">
    <text evidence="12">The sequence shown here is derived from an EMBL/GenBank/DDBJ whole genome shotgun (WGS) entry which is preliminary data.</text>
</comment>
<dbReference type="GO" id="GO:0016887">
    <property type="term" value="F:ATP hydrolysis activity"/>
    <property type="evidence" value="ECO:0007669"/>
    <property type="project" value="InterPro"/>
</dbReference>
<evidence type="ECO:0000313" key="12">
    <source>
        <dbReference type="EMBL" id="MBB4735475.1"/>
    </source>
</evidence>
<dbReference type="InterPro" id="IPR027417">
    <property type="entry name" value="P-loop_NTPase"/>
</dbReference>
<evidence type="ECO:0000256" key="6">
    <source>
        <dbReference type="ARBA" id="ARBA00023204"/>
    </source>
</evidence>
<organism evidence="12 13">
    <name type="scientific">Micrococcus cohnii</name>
    <dbReference type="NCBI Taxonomy" id="993416"/>
    <lineage>
        <taxon>Bacteria</taxon>
        <taxon>Bacillati</taxon>
        <taxon>Actinomycetota</taxon>
        <taxon>Actinomycetes</taxon>
        <taxon>Micrococcales</taxon>
        <taxon>Micrococcaceae</taxon>
        <taxon>Micrococcus</taxon>
    </lineage>
</organism>
<dbReference type="GO" id="GO:0006302">
    <property type="term" value="P:double-strand break repair"/>
    <property type="evidence" value="ECO:0007669"/>
    <property type="project" value="InterPro"/>
</dbReference>
<comment type="function">
    <text evidence="8">May be involved in recombinational repair of damaged DNA.</text>
</comment>
<evidence type="ECO:0000256" key="3">
    <source>
        <dbReference type="ARBA" id="ARBA00022741"/>
    </source>
</evidence>
<evidence type="ECO:0000256" key="10">
    <source>
        <dbReference type="SAM" id="MobiDB-lite"/>
    </source>
</evidence>
<dbReference type="PIRSF" id="PIRSF003128">
    <property type="entry name" value="RecN"/>
    <property type="match status" value="1"/>
</dbReference>
<gene>
    <name evidence="12" type="ORF">HDA30_000983</name>
</gene>
<evidence type="ECO:0000256" key="4">
    <source>
        <dbReference type="ARBA" id="ARBA00022763"/>
    </source>
</evidence>
<feature type="coiled-coil region" evidence="9">
    <location>
        <begin position="191"/>
        <end position="218"/>
    </location>
</feature>
<keyword evidence="9" id="KW-0175">Coiled coil</keyword>
<evidence type="ECO:0000256" key="7">
    <source>
        <dbReference type="ARBA" id="ARBA00033408"/>
    </source>
</evidence>
<feature type="domain" description="Rad50/SbcC-type AAA" evidence="11">
    <location>
        <begin position="5"/>
        <end position="76"/>
    </location>
</feature>
<accession>A0A7W7GNQ6</accession>
<dbReference type="NCBIfam" id="TIGR00634">
    <property type="entry name" value="recN"/>
    <property type="match status" value="1"/>
</dbReference>
<dbReference type="InterPro" id="IPR004604">
    <property type="entry name" value="DNA_recomb/repair_RecN"/>
</dbReference>
<keyword evidence="4 8" id="KW-0227">DNA damage</keyword>
<evidence type="ECO:0000256" key="9">
    <source>
        <dbReference type="SAM" id="Coils"/>
    </source>
</evidence>
<comment type="similarity">
    <text evidence="1 8">Belongs to the RecN family.</text>
</comment>
<dbReference type="InterPro" id="IPR038729">
    <property type="entry name" value="Rad50/SbcC_AAA"/>
</dbReference>
<dbReference type="GO" id="GO:0005524">
    <property type="term" value="F:ATP binding"/>
    <property type="evidence" value="ECO:0007669"/>
    <property type="project" value="UniProtKB-KW"/>
</dbReference>
<dbReference type="Proteomes" id="UP000540191">
    <property type="component" value="Unassembled WGS sequence"/>
</dbReference>
<dbReference type="AlphaFoldDB" id="A0A7W7GNQ6"/>
<dbReference type="Gene3D" id="3.40.50.300">
    <property type="entry name" value="P-loop containing nucleotide triphosphate hydrolases"/>
    <property type="match status" value="2"/>
</dbReference>
<keyword evidence="5" id="KW-0067">ATP-binding</keyword>
<dbReference type="PANTHER" id="PTHR11059">
    <property type="entry name" value="DNA REPAIR PROTEIN RECN"/>
    <property type="match status" value="1"/>
</dbReference>
<dbReference type="FunFam" id="3.40.50.300:FF:000356">
    <property type="entry name" value="DNA repair protein RecN"/>
    <property type="match status" value="1"/>
</dbReference>
<feature type="compositionally biased region" description="Basic and acidic residues" evidence="10">
    <location>
        <begin position="580"/>
        <end position="593"/>
    </location>
</feature>
<dbReference type="SUPFAM" id="SSF52540">
    <property type="entry name" value="P-loop containing nucleoside triphosphate hydrolases"/>
    <property type="match status" value="2"/>
</dbReference>
<dbReference type="GO" id="GO:0006310">
    <property type="term" value="P:DNA recombination"/>
    <property type="evidence" value="ECO:0007669"/>
    <property type="project" value="InterPro"/>
</dbReference>
<evidence type="ECO:0000313" key="13">
    <source>
        <dbReference type="Proteomes" id="UP000540191"/>
    </source>
</evidence>